<reference evidence="1 2" key="1">
    <citation type="journal article" date="2016" name="Nat. Commun.">
        <title>Thousands of microbial genomes shed light on interconnected biogeochemical processes in an aquifer system.</title>
        <authorList>
            <person name="Anantharaman K."/>
            <person name="Brown C.T."/>
            <person name="Hug L.A."/>
            <person name="Sharon I."/>
            <person name="Castelle C.J."/>
            <person name="Probst A.J."/>
            <person name="Thomas B.C."/>
            <person name="Singh A."/>
            <person name="Wilkins M.J."/>
            <person name="Karaoz U."/>
            <person name="Brodie E.L."/>
            <person name="Williams K.H."/>
            <person name="Hubbard S.S."/>
            <person name="Banfield J.F."/>
        </authorList>
    </citation>
    <scope>NUCLEOTIDE SEQUENCE [LARGE SCALE GENOMIC DNA]</scope>
</reference>
<proteinExistence type="predicted"/>
<name>A0A1F7YEE4_9BACT</name>
<protein>
    <submittedName>
        <fullName evidence="1">Uncharacterized protein</fullName>
    </submittedName>
</protein>
<comment type="caution">
    <text evidence="1">The sequence shown here is derived from an EMBL/GenBank/DDBJ whole genome shotgun (WGS) entry which is preliminary data.</text>
</comment>
<dbReference type="Pfam" id="PF04439">
    <property type="entry name" value="Adenyl_transf"/>
    <property type="match status" value="1"/>
</dbReference>
<dbReference type="Proteomes" id="UP000178851">
    <property type="component" value="Unassembled WGS sequence"/>
</dbReference>
<accession>A0A1F7YEE4</accession>
<dbReference type="AlphaFoldDB" id="A0A1F7YEE4"/>
<dbReference type="InterPro" id="IPR007530">
    <property type="entry name" value="Aminoglycoside_adenylylTfrase"/>
</dbReference>
<dbReference type="InterPro" id="IPR043519">
    <property type="entry name" value="NT_sf"/>
</dbReference>
<dbReference type="Gene3D" id="3.30.460.10">
    <property type="entry name" value="Beta Polymerase, domain 2"/>
    <property type="match status" value="1"/>
</dbReference>
<gene>
    <name evidence="1" type="ORF">A2627_04400</name>
</gene>
<dbReference type="SUPFAM" id="SSF81301">
    <property type="entry name" value="Nucleotidyltransferase"/>
    <property type="match status" value="1"/>
</dbReference>
<dbReference type="EMBL" id="MGGI01000021">
    <property type="protein sequence ID" value="OGM25652.1"/>
    <property type="molecule type" value="Genomic_DNA"/>
</dbReference>
<dbReference type="Gene3D" id="1.20.120.330">
    <property type="entry name" value="Nucleotidyltransferases domain 2"/>
    <property type="match status" value="1"/>
</dbReference>
<sequence>MINPKELIVRLKEKFDNDSRVLAFILVGSQARETVYTANKYSDMEAYVITKDENIEKFEQNLPELVRKMGTVLFSFKHQVGFVTVYDDLFRLELPVIKESGMEGLFNRPKAQVVKVLIDRTNGKLEEILEKRPDNIDYSSEFKDKVINFWHWQIIAVQYFKKGETYNTRAVLNIHTSALIKLFELLNDPLVLLLENNKRIEQFLTKEQLTQLQEIAPAYNKQQIESL</sequence>
<evidence type="ECO:0000313" key="2">
    <source>
        <dbReference type="Proteomes" id="UP000178851"/>
    </source>
</evidence>
<evidence type="ECO:0000313" key="1">
    <source>
        <dbReference type="EMBL" id="OGM25652.1"/>
    </source>
</evidence>
<organism evidence="1 2">
    <name type="scientific">Candidatus Woesebacteria bacterium RIFCSPHIGHO2_01_FULL_39_28</name>
    <dbReference type="NCBI Taxonomy" id="1802496"/>
    <lineage>
        <taxon>Bacteria</taxon>
        <taxon>Candidatus Woeseibacteriota</taxon>
    </lineage>
</organism>